<dbReference type="RefSeq" id="XP_022334797.1">
    <property type="nucleotide sequence ID" value="XM_022479089.1"/>
</dbReference>
<dbReference type="GO" id="GO:0046982">
    <property type="term" value="F:protein heterodimerization activity"/>
    <property type="evidence" value="ECO:0007669"/>
    <property type="project" value="InterPro"/>
</dbReference>
<feature type="region of interest" description="Disordered" evidence="2">
    <location>
        <begin position="1"/>
        <end position="35"/>
    </location>
</feature>
<dbReference type="RefSeq" id="XP_022329774.1">
    <property type="nucleotide sequence ID" value="XM_022474066.1"/>
</dbReference>
<dbReference type="GO" id="GO:0003677">
    <property type="term" value="F:DNA binding"/>
    <property type="evidence" value="ECO:0007669"/>
    <property type="project" value="InterPro"/>
</dbReference>
<dbReference type="GO" id="GO:0000786">
    <property type="term" value="C:nucleosome"/>
    <property type="evidence" value="ECO:0007669"/>
    <property type="project" value="InterPro"/>
</dbReference>
<evidence type="ECO:0000313" key="4">
    <source>
        <dbReference type="Proteomes" id="UP000694844"/>
    </source>
</evidence>
<keyword evidence="4" id="KW-1185">Reference proteome</keyword>
<proteinExistence type="inferred from homology"/>
<feature type="domain" description="Core Histone H2A/H2B/H3" evidence="3">
    <location>
        <begin position="29"/>
        <end position="106"/>
    </location>
</feature>
<name>A0A8B8E2N3_CRAVI</name>
<dbReference type="InterPro" id="IPR009072">
    <property type="entry name" value="Histone-fold"/>
</dbReference>
<dbReference type="KEGG" id="cvn:111128454"/>
<dbReference type="PANTHER" id="PTHR23428">
    <property type="entry name" value="HISTONE H2B"/>
    <property type="match status" value="1"/>
</dbReference>
<dbReference type="PRINTS" id="PR00621">
    <property type="entry name" value="HISTONEH2B"/>
</dbReference>
<dbReference type="Gene3D" id="1.10.20.10">
    <property type="entry name" value="Histone, subunit A"/>
    <property type="match status" value="1"/>
</dbReference>
<accession>A0A8B8E2N3</accession>
<evidence type="ECO:0000313" key="5">
    <source>
        <dbReference type="RefSeq" id="XP_022329774.1"/>
    </source>
</evidence>
<dbReference type="GO" id="GO:0005634">
    <property type="term" value="C:nucleus"/>
    <property type="evidence" value="ECO:0007669"/>
    <property type="project" value="UniProtKB-ARBA"/>
</dbReference>
<dbReference type="InterPro" id="IPR000558">
    <property type="entry name" value="Histone_H2B"/>
</dbReference>
<evidence type="ECO:0000256" key="1">
    <source>
        <dbReference type="ARBA" id="ARBA00006846"/>
    </source>
</evidence>
<feature type="compositionally biased region" description="Polar residues" evidence="2">
    <location>
        <begin position="11"/>
        <end position="25"/>
    </location>
</feature>
<comment type="similarity">
    <text evidence="1">Belongs to the histone H2B family.</text>
</comment>
<dbReference type="InterPro" id="IPR007125">
    <property type="entry name" value="H2A/H2B/H3"/>
</dbReference>
<dbReference type="CDD" id="cd22910">
    <property type="entry name" value="HFD_H2B"/>
    <property type="match status" value="1"/>
</dbReference>
<dbReference type="SMART" id="SM00427">
    <property type="entry name" value="H2B"/>
    <property type="match status" value="1"/>
</dbReference>
<gene>
    <name evidence="6" type="primary">LOC111131508</name>
    <name evidence="5" type="synonym">LOC111128454</name>
</gene>
<dbReference type="GeneID" id="111131508"/>
<dbReference type="SUPFAM" id="SSF47113">
    <property type="entry name" value="Histone-fold"/>
    <property type="match status" value="1"/>
</dbReference>
<evidence type="ECO:0000259" key="3">
    <source>
        <dbReference type="Pfam" id="PF00125"/>
    </source>
</evidence>
<protein>
    <submittedName>
        <fullName evidence="5 6">Late histone H2B.L4-like</fullName>
    </submittedName>
</protein>
<organism evidence="4 6">
    <name type="scientific">Crassostrea virginica</name>
    <name type="common">Eastern oyster</name>
    <dbReference type="NCBI Taxonomy" id="6565"/>
    <lineage>
        <taxon>Eukaryota</taxon>
        <taxon>Metazoa</taxon>
        <taxon>Spiralia</taxon>
        <taxon>Lophotrochozoa</taxon>
        <taxon>Mollusca</taxon>
        <taxon>Bivalvia</taxon>
        <taxon>Autobranchia</taxon>
        <taxon>Pteriomorphia</taxon>
        <taxon>Ostreida</taxon>
        <taxon>Ostreoidea</taxon>
        <taxon>Ostreidae</taxon>
        <taxon>Crassostrea</taxon>
    </lineage>
</organism>
<dbReference type="AlphaFoldDB" id="A0A8B8E2N3"/>
<dbReference type="OrthoDB" id="7758076at2759"/>
<sequence>MPAKGKKSAGRTKTTPVPEVKSTTTKPIQKKKAKNVKKRKESFKIFIHRVMKDVHPDMRMSTRAMGIVNSFIIDMFERLASEASRLAKYSRRPTLNSRDVQTAVRLILPGELSRHAVSEGTKAVAKYTSSI</sequence>
<dbReference type="KEGG" id="cvn:111131508"/>
<evidence type="ECO:0000313" key="6">
    <source>
        <dbReference type="RefSeq" id="XP_022334797.1"/>
    </source>
</evidence>
<dbReference type="Proteomes" id="UP000694844">
    <property type="component" value="Chromosome 4"/>
</dbReference>
<evidence type="ECO:0000256" key="2">
    <source>
        <dbReference type="SAM" id="MobiDB-lite"/>
    </source>
</evidence>
<dbReference type="GO" id="GO:0030527">
    <property type="term" value="F:structural constituent of chromatin"/>
    <property type="evidence" value="ECO:0007669"/>
    <property type="project" value="InterPro"/>
</dbReference>
<reference evidence="5 6" key="1">
    <citation type="submission" date="2025-04" db="UniProtKB">
        <authorList>
            <consortium name="RefSeq"/>
        </authorList>
    </citation>
    <scope>IDENTIFICATION</scope>
    <source>
        <tissue evidence="5 6">Whole sample</tissue>
    </source>
</reference>
<dbReference type="FunFam" id="1.10.20.10:FF:000043">
    <property type="entry name" value="Histone H2B"/>
    <property type="match status" value="1"/>
</dbReference>
<dbReference type="Pfam" id="PF00125">
    <property type="entry name" value="Histone"/>
    <property type="match status" value="1"/>
</dbReference>
<feature type="compositionally biased region" description="Basic residues" evidence="2">
    <location>
        <begin position="1"/>
        <end position="10"/>
    </location>
</feature>